<sequence>GEGDQGALLSRSMWLDVSKFSRVDSKSWILAINDYFSLLNTPADQRLCIVGFNMEGMAAGMVSVDDKE</sequence>
<name>A0A699S5W0_TANCI</name>
<organism evidence="1">
    <name type="scientific">Tanacetum cinerariifolium</name>
    <name type="common">Dalmatian daisy</name>
    <name type="synonym">Chrysanthemum cinerariifolium</name>
    <dbReference type="NCBI Taxonomy" id="118510"/>
    <lineage>
        <taxon>Eukaryota</taxon>
        <taxon>Viridiplantae</taxon>
        <taxon>Streptophyta</taxon>
        <taxon>Embryophyta</taxon>
        <taxon>Tracheophyta</taxon>
        <taxon>Spermatophyta</taxon>
        <taxon>Magnoliopsida</taxon>
        <taxon>eudicotyledons</taxon>
        <taxon>Gunneridae</taxon>
        <taxon>Pentapetalae</taxon>
        <taxon>asterids</taxon>
        <taxon>campanulids</taxon>
        <taxon>Asterales</taxon>
        <taxon>Asteraceae</taxon>
        <taxon>Asteroideae</taxon>
        <taxon>Anthemideae</taxon>
        <taxon>Anthemidinae</taxon>
        <taxon>Tanacetum</taxon>
    </lineage>
</organism>
<reference evidence="1" key="1">
    <citation type="journal article" date="2019" name="Sci. Rep.">
        <title>Draft genome of Tanacetum cinerariifolium, the natural source of mosquito coil.</title>
        <authorList>
            <person name="Yamashiro T."/>
            <person name="Shiraishi A."/>
            <person name="Satake H."/>
            <person name="Nakayama K."/>
        </authorList>
    </citation>
    <scope>NUCLEOTIDE SEQUENCE</scope>
</reference>
<feature type="non-terminal residue" evidence="1">
    <location>
        <position position="1"/>
    </location>
</feature>
<dbReference type="AlphaFoldDB" id="A0A699S5W0"/>
<dbReference type="EMBL" id="BKCJ011138704">
    <property type="protein sequence ID" value="GFC92653.1"/>
    <property type="molecule type" value="Genomic_DNA"/>
</dbReference>
<gene>
    <name evidence="1" type="ORF">Tci_864623</name>
</gene>
<proteinExistence type="predicted"/>
<protein>
    <submittedName>
        <fullName evidence="1">Prolyl oligopeptidase family protein</fullName>
    </submittedName>
</protein>
<evidence type="ECO:0000313" key="1">
    <source>
        <dbReference type="EMBL" id="GFC92653.1"/>
    </source>
</evidence>
<comment type="caution">
    <text evidence="1">The sequence shown here is derived from an EMBL/GenBank/DDBJ whole genome shotgun (WGS) entry which is preliminary data.</text>
</comment>
<accession>A0A699S5W0</accession>